<proteinExistence type="predicted"/>
<dbReference type="Gene3D" id="3.40.47.10">
    <property type="match status" value="1"/>
</dbReference>
<keyword evidence="3" id="KW-1185">Reference proteome</keyword>
<dbReference type="AlphaFoldDB" id="A0A1H8EG15"/>
<organism evidence="2 3">
    <name type="scientific">Paracoccus alcaliphilus</name>
    <dbReference type="NCBI Taxonomy" id="34002"/>
    <lineage>
        <taxon>Bacteria</taxon>
        <taxon>Pseudomonadati</taxon>
        <taxon>Pseudomonadota</taxon>
        <taxon>Alphaproteobacteria</taxon>
        <taxon>Rhodobacterales</taxon>
        <taxon>Paracoccaceae</taxon>
        <taxon>Paracoccus</taxon>
    </lineage>
</organism>
<dbReference type="STRING" id="34002.SAMN04489859_100264"/>
<protein>
    <submittedName>
        <fullName evidence="2">3-oxoacyl-[acyl-carrier-protein] synthase-1</fullName>
    </submittedName>
</protein>
<dbReference type="Pfam" id="PF00109">
    <property type="entry name" value="ketoacyl-synt"/>
    <property type="match status" value="1"/>
</dbReference>
<dbReference type="GO" id="GO:0016746">
    <property type="term" value="F:acyltransferase activity"/>
    <property type="evidence" value="ECO:0007669"/>
    <property type="project" value="InterPro"/>
</dbReference>
<gene>
    <name evidence="2" type="ORF">SAMN04489859_100264</name>
</gene>
<name>A0A1H8EG15_9RHOB</name>
<reference evidence="2 3" key="1">
    <citation type="submission" date="2016-10" db="EMBL/GenBank/DDBJ databases">
        <authorList>
            <person name="de Groot N.N."/>
        </authorList>
    </citation>
    <scope>NUCLEOTIDE SEQUENCE [LARGE SCALE GENOMIC DNA]</scope>
    <source>
        <strain evidence="2 3">DSM 8512</strain>
    </source>
</reference>
<feature type="domain" description="Beta-ketoacyl synthase-like N-terminal" evidence="1">
    <location>
        <begin position="140"/>
        <end position="205"/>
    </location>
</feature>
<sequence length="354" mass="36470">MDTMTTGPPLILGIGARTPLGFDRAASAAAVRCGISAIAEHPSMIDRFGMPMKVTRDAALDVALAGPERLAALTLAAAAEALAPLAGVPSLPPITIALSLGEQRPGQGPQTGAAVADAIRSRLDASLDPNRILHWMGGHAGGIMAMEAAGRLIASGRAGLVLAGGVDSYLAADTLEWLDETEQLHSDDNIYGFCPGEAAGFVLMAAPETARRLGLSPLLQVAGIGSGIETNLIRTEDIVLGDGLAEAFRGARAGLDPDRPVDQILCDMNGERYRGNEYGFAVLKSAGLFRDAADFIAPADCWGDVGAASGPLCVALVAEAVARGYSKGPLSLIWASSAAGQRAAAILRQPEDRR</sequence>
<evidence type="ECO:0000313" key="3">
    <source>
        <dbReference type="Proteomes" id="UP000199054"/>
    </source>
</evidence>
<dbReference type="Proteomes" id="UP000199054">
    <property type="component" value="Unassembled WGS sequence"/>
</dbReference>
<dbReference type="EMBL" id="FODE01000002">
    <property type="protein sequence ID" value="SEN18521.1"/>
    <property type="molecule type" value="Genomic_DNA"/>
</dbReference>
<dbReference type="InterPro" id="IPR014030">
    <property type="entry name" value="Ketoacyl_synth_N"/>
</dbReference>
<dbReference type="InterPro" id="IPR016039">
    <property type="entry name" value="Thiolase-like"/>
</dbReference>
<dbReference type="SUPFAM" id="SSF53901">
    <property type="entry name" value="Thiolase-like"/>
    <property type="match status" value="2"/>
</dbReference>
<evidence type="ECO:0000259" key="1">
    <source>
        <dbReference type="Pfam" id="PF00109"/>
    </source>
</evidence>
<accession>A0A1H8EG15</accession>
<evidence type="ECO:0000313" key="2">
    <source>
        <dbReference type="EMBL" id="SEN18521.1"/>
    </source>
</evidence>